<dbReference type="AlphaFoldDB" id="A0AA38NW41"/>
<dbReference type="Proteomes" id="UP001163846">
    <property type="component" value="Unassembled WGS sequence"/>
</dbReference>
<evidence type="ECO:0000256" key="1">
    <source>
        <dbReference type="SAM" id="MobiDB-lite"/>
    </source>
</evidence>
<sequence length="256" mass="27985">MTPLSSGVLAAPTRSPMIPSSIGVRDLQSQSSSDGQGMLLEGRIRELTTVQRSVSRQNGDGLTIDDLEHGRSDPGNVSVAVKLNIRADEEGQKEAEKGVANEADLVQFEAAWDSALACADDRKKRVLLLNLIKREGFQIKNLFNPVKGLANDPERLARNMWSKIADWIRKELAIADRNWKTFEPRLGAVPQHPASGKAQFSSSEGDEIEWMADLSQVASELQLCPQESAHSYASLLAYALCDVEGQKSSTSSPRRA</sequence>
<feature type="region of interest" description="Disordered" evidence="1">
    <location>
        <begin position="1"/>
        <end position="35"/>
    </location>
</feature>
<proteinExistence type="predicted"/>
<protein>
    <submittedName>
        <fullName evidence="2">Uncharacterized protein</fullName>
    </submittedName>
</protein>
<comment type="caution">
    <text evidence="2">The sequence shown here is derived from an EMBL/GenBank/DDBJ whole genome shotgun (WGS) entry which is preliminary data.</text>
</comment>
<dbReference type="EMBL" id="MU807353">
    <property type="protein sequence ID" value="KAJ3831598.1"/>
    <property type="molecule type" value="Genomic_DNA"/>
</dbReference>
<keyword evidence="3" id="KW-1185">Reference proteome</keyword>
<reference evidence="2" key="1">
    <citation type="submission" date="2022-08" db="EMBL/GenBank/DDBJ databases">
        <authorList>
            <consortium name="DOE Joint Genome Institute"/>
            <person name="Min B."/>
            <person name="Riley R."/>
            <person name="Sierra-Patev S."/>
            <person name="Naranjo-Ortiz M."/>
            <person name="Looney B."/>
            <person name="Konkel Z."/>
            <person name="Slot J.C."/>
            <person name="Sakamoto Y."/>
            <person name="Steenwyk J.L."/>
            <person name="Rokas A."/>
            <person name="Carro J."/>
            <person name="Camarero S."/>
            <person name="Ferreira P."/>
            <person name="Molpeceres G."/>
            <person name="Ruiz-Duenas F.J."/>
            <person name="Serrano A."/>
            <person name="Henrissat B."/>
            <person name="Drula E."/>
            <person name="Hughes K.W."/>
            <person name="Mata J.L."/>
            <person name="Ishikawa N.K."/>
            <person name="Vargas-Isla R."/>
            <person name="Ushijima S."/>
            <person name="Smith C.A."/>
            <person name="Ahrendt S."/>
            <person name="Andreopoulos W."/>
            <person name="He G."/>
            <person name="Labutti K."/>
            <person name="Lipzen A."/>
            <person name="Ng V."/>
            <person name="Sandor L."/>
            <person name="Barry K."/>
            <person name="Martinez A.T."/>
            <person name="Xiao Y."/>
            <person name="Gibbons J.G."/>
            <person name="Terashima K."/>
            <person name="Hibbett D.S."/>
            <person name="Grigoriev I.V."/>
        </authorList>
    </citation>
    <scope>NUCLEOTIDE SEQUENCE</scope>
    <source>
        <strain evidence="2">TFB9207</strain>
    </source>
</reference>
<evidence type="ECO:0000313" key="2">
    <source>
        <dbReference type="EMBL" id="KAJ3831598.1"/>
    </source>
</evidence>
<evidence type="ECO:0000313" key="3">
    <source>
        <dbReference type="Proteomes" id="UP001163846"/>
    </source>
</evidence>
<name>A0AA38NW41_9AGAR</name>
<gene>
    <name evidence="2" type="ORF">F5878DRAFT_667388</name>
</gene>
<organism evidence="2 3">
    <name type="scientific">Lentinula raphanica</name>
    <dbReference type="NCBI Taxonomy" id="153919"/>
    <lineage>
        <taxon>Eukaryota</taxon>
        <taxon>Fungi</taxon>
        <taxon>Dikarya</taxon>
        <taxon>Basidiomycota</taxon>
        <taxon>Agaricomycotina</taxon>
        <taxon>Agaricomycetes</taxon>
        <taxon>Agaricomycetidae</taxon>
        <taxon>Agaricales</taxon>
        <taxon>Marasmiineae</taxon>
        <taxon>Omphalotaceae</taxon>
        <taxon>Lentinula</taxon>
    </lineage>
</organism>
<feature type="compositionally biased region" description="Low complexity" evidence="1">
    <location>
        <begin position="26"/>
        <end position="35"/>
    </location>
</feature>
<accession>A0AA38NW41</accession>